<evidence type="ECO:0000313" key="2">
    <source>
        <dbReference type="Proteomes" id="UP000199079"/>
    </source>
</evidence>
<accession>A0A1H3FL95</accession>
<proteinExistence type="predicted"/>
<evidence type="ECO:0000313" key="1">
    <source>
        <dbReference type="EMBL" id="SDX91557.1"/>
    </source>
</evidence>
<gene>
    <name evidence="1" type="ORF">SAMN05216564_102103</name>
</gene>
<keyword evidence="2" id="KW-1185">Reference proteome</keyword>
<protein>
    <submittedName>
        <fullName evidence="1">Uncharacterized protein</fullName>
    </submittedName>
</protein>
<dbReference type="AlphaFoldDB" id="A0A1H3FL95"/>
<dbReference type="Proteomes" id="UP000199079">
    <property type="component" value="Unassembled WGS sequence"/>
</dbReference>
<sequence length="38" mass="4419">MGFPTWIRYRGFVVALLGFAITRFFAAGCSWSRLRRHA</sequence>
<name>A0A1H3FL95_9EURY</name>
<reference evidence="2" key="1">
    <citation type="submission" date="2016-10" db="EMBL/GenBank/DDBJ databases">
        <authorList>
            <person name="Varghese N."/>
            <person name="Submissions S."/>
        </authorList>
    </citation>
    <scope>NUCLEOTIDE SEQUENCE [LARGE SCALE GENOMIC DNA]</scope>
    <source>
        <strain evidence="2">DC30,IBRC 10041,KCTC 4046</strain>
    </source>
</reference>
<dbReference type="EMBL" id="FNPC01000002">
    <property type="protein sequence ID" value="SDX91557.1"/>
    <property type="molecule type" value="Genomic_DNA"/>
</dbReference>
<organism evidence="1 2">
    <name type="scientific">Halopenitus persicus</name>
    <dbReference type="NCBI Taxonomy" id="1048396"/>
    <lineage>
        <taxon>Archaea</taxon>
        <taxon>Methanobacteriati</taxon>
        <taxon>Methanobacteriota</taxon>
        <taxon>Stenosarchaea group</taxon>
        <taxon>Halobacteria</taxon>
        <taxon>Halobacteriales</taxon>
        <taxon>Haloferacaceae</taxon>
        <taxon>Halopenitus</taxon>
    </lineage>
</organism>